<gene>
    <name evidence="3" type="ORF">GFD30_18570</name>
</gene>
<dbReference type="Pfam" id="PF00107">
    <property type="entry name" value="ADH_zinc_N"/>
    <property type="match status" value="1"/>
</dbReference>
<organism evidence="3 4">
    <name type="scientific">Glycomyces albidus</name>
    <dbReference type="NCBI Taxonomy" id="2656774"/>
    <lineage>
        <taxon>Bacteria</taxon>
        <taxon>Bacillati</taxon>
        <taxon>Actinomycetota</taxon>
        <taxon>Actinomycetes</taxon>
        <taxon>Glycomycetales</taxon>
        <taxon>Glycomycetaceae</taxon>
        <taxon>Glycomyces</taxon>
    </lineage>
</organism>
<dbReference type="GO" id="GO:0016628">
    <property type="term" value="F:oxidoreductase activity, acting on the CH-CH group of donors, NAD or NADP as acceptor"/>
    <property type="evidence" value="ECO:0007669"/>
    <property type="project" value="InterPro"/>
</dbReference>
<comment type="caution">
    <text evidence="3">The sequence shown here is derived from an EMBL/GenBank/DDBJ whole genome shotgun (WGS) entry which is preliminary data.</text>
</comment>
<protein>
    <submittedName>
        <fullName evidence="3">Zinc-binding dehydrogenase</fullName>
    </submittedName>
</protein>
<dbReference type="SUPFAM" id="SSF50129">
    <property type="entry name" value="GroES-like"/>
    <property type="match status" value="1"/>
</dbReference>
<proteinExistence type="predicted"/>
<dbReference type="AlphaFoldDB" id="A0A6L5GDB7"/>
<dbReference type="InterPro" id="IPR041694">
    <property type="entry name" value="ADH_N_2"/>
</dbReference>
<dbReference type="InterPro" id="IPR036291">
    <property type="entry name" value="NAD(P)-bd_dom_sf"/>
</dbReference>
<sequence length="333" mass="34618">MTANREIHLKSHVAAEPAESDFALAETALPDLGEGQVLVRNTWMSVDPYMRGRMRADSHPAPAYALGEVLDGPAVGEVVASRSEAVPVGASVFHFKGWREHAVLDAAEAVVVDTGLAPQEAYLGPLGTTGLTAYATLTKVVPVREGDTVFVSAAAGAVGSIAGQLARRLGAARVIGSAGGPEKAKKLVEEFGFDAGIDYRAGSLPEALREAAPEGIDLYFDNVGGDHLEAGIGALREGGRVAMVGAVSGYNRATPAPGPANLFHLASVNGSLHGMRVDSYFHLHGEWIATAAPWLADGTLRAAATVVEGLELAPRAFIDLLRGANTGKMLVKL</sequence>
<dbReference type="InterPro" id="IPR013149">
    <property type="entry name" value="ADH-like_C"/>
</dbReference>
<keyword evidence="4" id="KW-1185">Reference proteome</keyword>
<dbReference type="InterPro" id="IPR011032">
    <property type="entry name" value="GroES-like_sf"/>
</dbReference>
<dbReference type="SUPFAM" id="SSF51735">
    <property type="entry name" value="NAD(P)-binding Rossmann-fold domains"/>
    <property type="match status" value="1"/>
</dbReference>
<dbReference type="SMART" id="SM00829">
    <property type="entry name" value="PKS_ER"/>
    <property type="match status" value="1"/>
</dbReference>
<accession>A0A6L5GDB7</accession>
<dbReference type="PANTHER" id="PTHR43205:SF7">
    <property type="entry name" value="PROSTAGLANDIN REDUCTASE 1"/>
    <property type="match status" value="1"/>
</dbReference>
<reference evidence="3 4" key="1">
    <citation type="submission" date="2019-10" db="EMBL/GenBank/DDBJ databases">
        <title>Glycomyces albidus sp. nov., a novel actinomycete isolated from rhizosphere soil of wheat (Triticum aestivum L.).</title>
        <authorList>
            <person name="Qian L."/>
        </authorList>
    </citation>
    <scope>NUCLEOTIDE SEQUENCE [LARGE SCALE GENOMIC DNA]</scope>
    <source>
        <strain evidence="3 4">NEAU-7082</strain>
    </source>
</reference>
<dbReference type="Proteomes" id="UP000477750">
    <property type="component" value="Unassembled WGS sequence"/>
</dbReference>
<name>A0A6L5GDB7_9ACTN</name>
<evidence type="ECO:0000313" key="4">
    <source>
        <dbReference type="Proteomes" id="UP000477750"/>
    </source>
</evidence>
<dbReference type="CDD" id="cd05288">
    <property type="entry name" value="PGDH"/>
    <property type="match status" value="1"/>
</dbReference>
<feature type="domain" description="Enoyl reductase (ER)" evidence="2">
    <location>
        <begin position="18"/>
        <end position="331"/>
    </location>
</feature>
<dbReference type="FunFam" id="3.40.50.720:FF:000121">
    <property type="entry name" value="Prostaglandin reductase 2"/>
    <property type="match status" value="1"/>
</dbReference>
<dbReference type="PANTHER" id="PTHR43205">
    <property type="entry name" value="PROSTAGLANDIN REDUCTASE"/>
    <property type="match status" value="1"/>
</dbReference>
<evidence type="ECO:0000259" key="2">
    <source>
        <dbReference type="SMART" id="SM00829"/>
    </source>
</evidence>
<evidence type="ECO:0000313" key="3">
    <source>
        <dbReference type="EMBL" id="MQM27556.1"/>
    </source>
</evidence>
<dbReference type="InterPro" id="IPR045010">
    <property type="entry name" value="MDR_fam"/>
</dbReference>
<dbReference type="Gene3D" id="3.90.180.10">
    <property type="entry name" value="Medium-chain alcohol dehydrogenases, catalytic domain"/>
    <property type="match status" value="1"/>
</dbReference>
<dbReference type="Gene3D" id="3.40.50.720">
    <property type="entry name" value="NAD(P)-binding Rossmann-like Domain"/>
    <property type="match status" value="1"/>
</dbReference>
<dbReference type="InterPro" id="IPR020843">
    <property type="entry name" value="ER"/>
</dbReference>
<evidence type="ECO:0000256" key="1">
    <source>
        <dbReference type="ARBA" id="ARBA00023002"/>
    </source>
</evidence>
<keyword evidence="1" id="KW-0560">Oxidoreductase</keyword>
<dbReference type="Pfam" id="PF16884">
    <property type="entry name" value="ADH_N_2"/>
    <property type="match status" value="1"/>
</dbReference>
<dbReference type="EMBL" id="WIAO01000025">
    <property type="protein sequence ID" value="MQM27556.1"/>
    <property type="molecule type" value="Genomic_DNA"/>
</dbReference>
<dbReference type="RefSeq" id="WP_153026687.1">
    <property type="nucleotide sequence ID" value="NZ_WIAO01000025.1"/>
</dbReference>